<dbReference type="Proteomes" id="UP001165740">
    <property type="component" value="Chromosome 13"/>
</dbReference>
<evidence type="ECO:0000256" key="1">
    <source>
        <dbReference type="ARBA" id="ARBA00008535"/>
    </source>
</evidence>
<dbReference type="InterPro" id="IPR045058">
    <property type="entry name" value="GIMA/IAN/Toc"/>
</dbReference>
<evidence type="ECO:0000313" key="6">
    <source>
        <dbReference type="Proteomes" id="UP001165740"/>
    </source>
</evidence>
<name>A0A9W2YMN3_BIOGL</name>
<gene>
    <name evidence="7 8" type="primary">LOC106070415</name>
</gene>
<keyword evidence="4" id="KW-0175">Coiled coil</keyword>
<protein>
    <submittedName>
        <fullName evidence="7 8">GTPase IMAP family member 9-like</fullName>
    </submittedName>
</protein>
<accession>A0A9W2YMN3</accession>
<dbReference type="AlphaFoldDB" id="A0A9W2YMN3"/>
<keyword evidence="2" id="KW-0547">Nucleotide-binding</keyword>
<organism evidence="6 7">
    <name type="scientific">Biomphalaria glabrata</name>
    <name type="common">Bloodfluke planorb</name>
    <name type="synonym">Freshwater snail</name>
    <dbReference type="NCBI Taxonomy" id="6526"/>
    <lineage>
        <taxon>Eukaryota</taxon>
        <taxon>Metazoa</taxon>
        <taxon>Spiralia</taxon>
        <taxon>Lophotrochozoa</taxon>
        <taxon>Mollusca</taxon>
        <taxon>Gastropoda</taxon>
        <taxon>Heterobranchia</taxon>
        <taxon>Euthyneura</taxon>
        <taxon>Panpulmonata</taxon>
        <taxon>Hygrophila</taxon>
        <taxon>Lymnaeoidea</taxon>
        <taxon>Planorbidae</taxon>
        <taxon>Biomphalaria</taxon>
    </lineage>
</organism>
<dbReference type="SUPFAM" id="SSF52540">
    <property type="entry name" value="P-loop containing nucleoside triphosphate hydrolases"/>
    <property type="match status" value="1"/>
</dbReference>
<dbReference type="GO" id="GO:0005525">
    <property type="term" value="F:GTP binding"/>
    <property type="evidence" value="ECO:0007669"/>
    <property type="project" value="UniProtKB-KW"/>
</dbReference>
<evidence type="ECO:0000256" key="4">
    <source>
        <dbReference type="SAM" id="Coils"/>
    </source>
</evidence>
<dbReference type="InterPro" id="IPR027417">
    <property type="entry name" value="P-loop_NTPase"/>
</dbReference>
<comment type="similarity">
    <text evidence="1">Belongs to the TRAFAC class TrmE-Era-EngA-EngB-Septin-like GTPase superfamily. AIG1/Toc34/Toc159-like paraseptin GTPase family. IAN subfamily.</text>
</comment>
<keyword evidence="3" id="KW-0342">GTP-binding</keyword>
<evidence type="ECO:0000313" key="8">
    <source>
        <dbReference type="RefSeq" id="XP_055864088.1"/>
    </source>
</evidence>
<dbReference type="PANTHER" id="PTHR10903:SF184">
    <property type="entry name" value="GTP-BINDING PROTEIN A"/>
    <property type="match status" value="1"/>
</dbReference>
<dbReference type="PANTHER" id="PTHR10903">
    <property type="entry name" value="GTPASE, IMAP FAMILY MEMBER-RELATED"/>
    <property type="match status" value="1"/>
</dbReference>
<dbReference type="FunFam" id="3.40.50.300:FF:000840">
    <property type="entry name" value="Immune-associated nucleotide-binding protein 9"/>
    <property type="match status" value="1"/>
</dbReference>
<dbReference type="GeneID" id="106070415"/>
<dbReference type="InterPro" id="IPR006703">
    <property type="entry name" value="G_AIG1"/>
</dbReference>
<proteinExistence type="inferred from homology"/>
<dbReference type="RefSeq" id="XP_055864087.1">
    <property type="nucleotide sequence ID" value="XM_056008112.1"/>
</dbReference>
<sequence>MQELTRILLLGKTGSGKSATGNSILGRKGFTSVSSTTQVTKEIEVGYGQYNECIYQVVDTPGVMDSGPREEQVMHGIAKIVSMAIAANPKGYDAFIFVVKYGSRFGSEDKQCHENLKHIFGDNFVKKSILVVTCGDLYHSEDTESESFEDWCSAQVGVFHDLIVECRNRVVLFDNRTKEPDTKTRQLKRLFHLIDSLDSDDKKYSIKYFEMAEKRKEILLDFRFSNYSEEILINASLVIQEYRKTQQTGSELKLINFKSLLSMVNRLLKCLEEQDCTSDTSAMLHIARDLKETLQNLISLNSELKPHWKRLPNIYDEKSKMSEEQQNDEWETFEKMRRLNEKRFESEQETESLHKELERKISELEFQYTMANNTFMRHVTREVGAHLLKPIESSLELNATYKEKQNNAEFFFIHFPWY</sequence>
<evidence type="ECO:0000313" key="7">
    <source>
        <dbReference type="RefSeq" id="XP_055864087.1"/>
    </source>
</evidence>
<dbReference type="Gene3D" id="3.40.50.300">
    <property type="entry name" value="P-loop containing nucleotide triphosphate hydrolases"/>
    <property type="match status" value="1"/>
</dbReference>
<feature type="domain" description="AIG1-type G" evidence="5">
    <location>
        <begin position="2"/>
        <end position="213"/>
    </location>
</feature>
<feature type="coiled-coil region" evidence="4">
    <location>
        <begin position="336"/>
        <end position="374"/>
    </location>
</feature>
<dbReference type="RefSeq" id="XP_055864088.1">
    <property type="nucleotide sequence ID" value="XM_056008113.1"/>
</dbReference>
<dbReference type="Pfam" id="PF04548">
    <property type="entry name" value="AIG1"/>
    <property type="match status" value="1"/>
</dbReference>
<evidence type="ECO:0000259" key="5">
    <source>
        <dbReference type="PROSITE" id="PS51720"/>
    </source>
</evidence>
<reference evidence="7 8" key="1">
    <citation type="submission" date="2025-04" db="UniProtKB">
        <authorList>
            <consortium name="RefSeq"/>
        </authorList>
    </citation>
    <scope>IDENTIFICATION</scope>
</reference>
<keyword evidence="6" id="KW-1185">Reference proteome</keyword>
<dbReference type="OrthoDB" id="431287at2759"/>
<dbReference type="PROSITE" id="PS51720">
    <property type="entry name" value="G_AIG1"/>
    <property type="match status" value="1"/>
</dbReference>
<evidence type="ECO:0000256" key="3">
    <source>
        <dbReference type="ARBA" id="ARBA00023134"/>
    </source>
</evidence>
<evidence type="ECO:0000256" key="2">
    <source>
        <dbReference type="ARBA" id="ARBA00022741"/>
    </source>
</evidence>